<feature type="coiled-coil region" evidence="1">
    <location>
        <begin position="227"/>
        <end position="283"/>
    </location>
</feature>
<dbReference type="EMBL" id="CAMPGE010013777">
    <property type="protein sequence ID" value="CAI2372491.1"/>
    <property type="molecule type" value="Genomic_DNA"/>
</dbReference>
<evidence type="ECO:0000256" key="2">
    <source>
        <dbReference type="SAM" id="MobiDB-lite"/>
    </source>
</evidence>
<proteinExistence type="predicted"/>
<evidence type="ECO:0000256" key="1">
    <source>
        <dbReference type="SAM" id="Coils"/>
    </source>
</evidence>
<gene>
    <name evidence="3" type="ORF">ECRASSUSDP1_LOCUS13822</name>
</gene>
<dbReference type="Proteomes" id="UP001295684">
    <property type="component" value="Unassembled WGS sequence"/>
</dbReference>
<feature type="region of interest" description="Disordered" evidence="2">
    <location>
        <begin position="1"/>
        <end position="29"/>
    </location>
</feature>
<keyword evidence="4" id="KW-1185">Reference proteome</keyword>
<keyword evidence="1" id="KW-0175">Coiled coil</keyword>
<dbReference type="AlphaFoldDB" id="A0AAD1XH18"/>
<evidence type="ECO:0000313" key="4">
    <source>
        <dbReference type="Proteomes" id="UP001295684"/>
    </source>
</evidence>
<evidence type="ECO:0000313" key="3">
    <source>
        <dbReference type="EMBL" id="CAI2372491.1"/>
    </source>
</evidence>
<organism evidence="3 4">
    <name type="scientific">Euplotes crassus</name>
    <dbReference type="NCBI Taxonomy" id="5936"/>
    <lineage>
        <taxon>Eukaryota</taxon>
        <taxon>Sar</taxon>
        <taxon>Alveolata</taxon>
        <taxon>Ciliophora</taxon>
        <taxon>Intramacronucleata</taxon>
        <taxon>Spirotrichea</taxon>
        <taxon>Hypotrichia</taxon>
        <taxon>Euplotida</taxon>
        <taxon>Euplotidae</taxon>
        <taxon>Moneuplotes</taxon>
    </lineage>
</organism>
<feature type="coiled-coil region" evidence="1">
    <location>
        <begin position="81"/>
        <end position="172"/>
    </location>
</feature>
<name>A0AAD1XH18_EUPCR</name>
<comment type="caution">
    <text evidence="3">The sequence shown here is derived from an EMBL/GenBank/DDBJ whole genome shotgun (WGS) entry which is preliminary data.</text>
</comment>
<accession>A0AAD1XH18</accession>
<reference evidence="3" key="1">
    <citation type="submission" date="2023-07" db="EMBL/GenBank/DDBJ databases">
        <authorList>
            <consortium name="AG Swart"/>
            <person name="Singh M."/>
            <person name="Singh A."/>
            <person name="Seah K."/>
            <person name="Emmerich C."/>
        </authorList>
    </citation>
    <scope>NUCLEOTIDE SEQUENCE</scope>
    <source>
        <strain evidence="3">DP1</strain>
    </source>
</reference>
<sequence>MNRRKKTDRPKKDTIKLPPAAGSSRGFNIKSTQRLYKETSSMNNSDMYISNEFKNIPLLSRAPTFSASKPGRPASANPHGLNHQFAELKLKEIELEKAKNQLVRDTEKQKYIEKEEIAKQSYQTQLDFLKRNYEDQIAVLEKQHAKELKTLISSHEREVATLKALMQDQKDDFQMQRRQFESDKAKFEKDRLDQNQRILNERIDYEKAKAFEEATTLIRAERERVEKEFKTRRQKDLEEIIDRLEQEYEQRLQQAQKHDKQRIQQLLKDNKALREELASSKGTANRPKRVIKAIRSFEEIKELGSDKSTYELLKDEVQRLIKEDNSQDQESFILESFNYEST</sequence>
<protein>
    <submittedName>
        <fullName evidence="3">Uncharacterized protein</fullName>
    </submittedName>
</protein>